<evidence type="ECO:0000256" key="1">
    <source>
        <dbReference type="ARBA" id="ARBA00023157"/>
    </source>
</evidence>
<dbReference type="Gene3D" id="2.60.120.200">
    <property type="match status" value="1"/>
</dbReference>
<comment type="caution">
    <text evidence="7">The sequence shown here is derived from an EMBL/GenBank/DDBJ whole genome shotgun (WGS) entry which is preliminary data.</text>
</comment>
<dbReference type="EMBL" id="CAJNOU010002891">
    <property type="protein sequence ID" value="CAF1356907.1"/>
    <property type="molecule type" value="Genomic_DNA"/>
</dbReference>
<dbReference type="AlphaFoldDB" id="A0A815HPY2"/>
<feature type="transmembrane region" description="Helical" evidence="4">
    <location>
        <begin position="284"/>
        <end position="308"/>
    </location>
</feature>
<keyword evidence="1" id="KW-1015">Disulfide bond</keyword>
<evidence type="ECO:0000256" key="4">
    <source>
        <dbReference type="SAM" id="Phobius"/>
    </source>
</evidence>
<organism evidence="7 8">
    <name type="scientific">Rotaria sordida</name>
    <dbReference type="NCBI Taxonomy" id="392033"/>
    <lineage>
        <taxon>Eukaryota</taxon>
        <taxon>Metazoa</taxon>
        <taxon>Spiralia</taxon>
        <taxon>Gnathifera</taxon>
        <taxon>Rotifera</taxon>
        <taxon>Eurotatoria</taxon>
        <taxon>Bdelloidea</taxon>
        <taxon>Philodinida</taxon>
        <taxon>Philodinidae</taxon>
        <taxon>Rotaria</taxon>
    </lineage>
</organism>
<feature type="region of interest" description="Disordered" evidence="3">
    <location>
        <begin position="503"/>
        <end position="545"/>
    </location>
</feature>
<dbReference type="CDD" id="cd00110">
    <property type="entry name" value="LamG"/>
    <property type="match status" value="1"/>
</dbReference>
<feature type="compositionally biased region" description="Polar residues" evidence="3">
    <location>
        <begin position="533"/>
        <end position="545"/>
    </location>
</feature>
<evidence type="ECO:0000259" key="6">
    <source>
        <dbReference type="PROSITE" id="PS50026"/>
    </source>
</evidence>
<proteinExistence type="predicted"/>
<dbReference type="SUPFAM" id="SSF49899">
    <property type="entry name" value="Concanavalin A-like lectins/glucanases"/>
    <property type="match status" value="1"/>
</dbReference>
<feature type="compositionally biased region" description="Polar residues" evidence="3">
    <location>
        <begin position="661"/>
        <end position="672"/>
    </location>
</feature>
<dbReference type="Gene3D" id="2.10.25.10">
    <property type="entry name" value="Laminin"/>
    <property type="match status" value="1"/>
</dbReference>
<feature type="compositionally biased region" description="Polar residues" evidence="3">
    <location>
        <begin position="597"/>
        <end position="610"/>
    </location>
</feature>
<comment type="caution">
    <text evidence="2">Lacks conserved residue(s) required for the propagation of feature annotation.</text>
</comment>
<reference evidence="7" key="1">
    <citation type="submission" date="2021-02" db="EMBL/GenBank/DDBJ databases">
        <authorList>
            <person name="Nowell W R."/>
        </authorList>
    </citation>
    <scope>NUCLEOTIDE SEQUENCE</scope>
</reference>
<evidence type="ECO:0000256" key="2">
    <source>
        <dbReference type="PROSITE-ProRule" id="PRU00076"/>
    </source>
</evidence>
<keyword evidence="4" id="KW-1133">Transmembrane helix</keyword>
<keyword evidence="4" id="KW-0472">Membrane</keyword>
<feature type="non-terminal residue" evidence="7">
    <location>
        <position position="1"/>
    </location>
</feature>
<name>A0A815HPY2_9BILA</name>
<gene>
    <name evidence="7" type="ORF">SEV965_LOCUS29168</name>
</gene>
<evidence type="ECO:0000256" key="3">
    <source>
        <dbReference type="SAM" id="MobiDB-lite"/>
    </source>
</evidence>
<dbReference type="Proteomes" id="UP000663889">
    <property type="component" value="Unassembled WGS sequence"/>
</dbReference>
<feature type="domain" description="EGF-like" evidence="6">
    <location>
        <begin position="195"/>
        <end position="237"/>
    </location>
</feature>
<dbReference type="InterPro" id="IPR013320">
    <property type="entry name" value="ConA-like_dom_sf"/>
</dbReference>
<dbReference type="InterPro" id="IPR001791">
    <property type="entry name" value="Laminin_G"/>
</dbReference>
<keyword evidence="2" id="KW-0245">EGF-like domain</keyword>
<dbReference type="SMART" id="SM00282">
    <property type="entry name" value="LamG"/>
    <property type="match status" value="1"/>
</dbReference>
<evidence type="ECO:0000313" key="8">
    <source>
        <dbReference type="Proteomes" id="UP000663889"/>
    </source>
</evidence>
<sequence length="703" mass="80310">SSNTLTFDGYSFVRMNITMNLTQHINVTFTFRTQVSQGKLIKLITYDENNQQHLLVIQLNDGYINFQLNKKILFQLNEILINDSLWHHIYFSIDYTLNNNNNNDYYYHIRLDHVFSNKIHLTQKILLKQLKEFFIGNDFHGCLGNLTINNQIIYLQKENNNNNNNNNHLIEHIGTNNGCQLAEIETRTLRHYTIKDDLCSLYHPCYHGSLCSSQNTKHGLSFTCNCLKPRFSGRQCQYDLQPCLSHPCLFNEQCISSSLINHLNQSYTCISSLINVPIANKSSLYIGLALICCTFILFILLCLSLIIYCQQQRKDKRRNDILNHDKPFVSAPLLIQKSSPPTLPTTNTIEIPIQTLLKLNQNGKQTIETLALVDHNHQPTTMNNFNDKATNNQLNKSLQSIDKHQCQSHESLNRRQSDPKCYSTIGRMNIPPDNFLVHYNSIDYDTTRIPLVNPESADLFDFSSSPTKYFNGHNDENSKNYQTGLNSLSNLTEKLAEQNDIDLTQSSTDSSNNEQTLLTSPITNNERKRSLFNGGSTHSIRASTSSLQKAPVYAKIIKASSKPTNSSGMSTIERLRLSGSPLRLLSSSPTYTRTTSFLKSNPNHENNSFQSSSSSSIKHNKMNPITWKLNPRKLDSLKARRNSRHTDDDDDNNNNNTNNNETSQLTMTTTINRSRHASDSDLTKEHMKRKKSTKLSSFFQTEV</sequence>
<dbReference type="PROSITE" id="PS50026">
    <property type="entry name" value="EGF_3"/>
    <property type="match status" value="1"/>
</dbReference>
<evidence type="ECO:0000259" key="5">
    <source>
        <dbReference type="PROSITE" id="PS50025"/>
    </source>
</evidence>
<dbReference type="PROSITE" id="PS50025">
    <property type="entry name" value="LAM_G_DOMAIN"/>
    <property type="match status" value="1"/>
</dbReference>
<keyword evidence="4" id="KW-0812">Transmembrane</keyword>
<accession>A0A815HPY2</accession>
<feature type="compositionally biased region" description="Polar residues" evidence="3">
    <location>
        <begin position="503"/>
        <end position="524"/>
    </location>
</feature>
<feature type="compositionally biased region" description="Polar residues" evidence="3">
    <location>
        <begin position="694"/>
        <end position="703"/>
    </location>
</feature>
<feature type="region of interest" description="Disordered" evidence="3">
    <location>
        <begin position="593"/>
        <end position="703"/>
    </location>
</feature>
<feature type="domain" description="Laminin G" evidence="5">
    <location>
        <begin position="1"/>
        <end position="179"/>
    </location>
</feature>
<protein>
    <submittedName>
        <fullName evidence="7">Uncharacterized protein</fullName>
    </submittedName>
</protein>
<dbReference type="InterPro" id="IPR000742">
    <property type="entry name" value="EGF"/>
</dbReference>
<evidence type="ECO:0000313" key="7">
    <source>
        <dbReference type="EMBL" id="CAF1356907.1"/>
    </source>
</evidence>
<feature type="compositionally biased region" description="Basic and acidic residues" evidence="3">
    <location>
        <begin position="676"/>
        <end position="685"/>
    </location>
</feature>